<accession>A0A0P9QJ73</accession>
<dbReference type="InterPro" id="IPR023401">
    <property type="entry name" value="ODC_N"/>
</dbReference>
<reference evidence="1 2" key="1">
    <citation type="submission" date="2015-09" db="EMBL/GenBank/DDBJ databases">
        <title>Genome announcement of multiple Pseudomonas syringae strains.</title>
        <authorList>
            <person name="Thakur S."/>
            <person name="Wang P.W."/>
            <person name="Gong Y."/>
            <person name="Weir B.S."/>
            <person name="Guttman D.S."/>
        </authorList>
    </citation>
    <scope>NUCLEOTIDE SEQUENCE [LARGE SCALE GENOMIC DNA]</scope>
    <source>
        <strain evidence="1 2">ICMP17001</strain>
    </source>
</reference>
<dbReference type="PATRIC" id="fig|317659.3.peg.424"/>
<dbReference type="SUPFAM" id="SSF51735">
    <property type="entry name" value="NAD(P)-binding Rossmann-fold domains"/>
    <property type="match status" value="1"/>
</dbReference>
<dbReference type="PANTHER" id="PTHR13812:SF19">
    <property type="entry name" value="KETIMINE REDUCTASE MU-CRYSTALLIN"/>
    <property type="match status" value="1"/>
</dbReference>
<dbReference type="GO" id="GO:0042562">
    <property type="term" value="F:hormone binding"/>
    <property type="evidence" value="ECO:0007669"/>
    <property type="project" value="TreeGrafter"/>
</dbReference>
<dbReference type="AlphaFoldDB" id="A0A0P9QJ73"/>
<organism evidence="1 2">
    <name type="scientific">Pseudomonas syringae pv. coryli</name>
    <dbReference type="NCBI Taxonomy" id="317659"/>
    <lineage>
        <taxon>Bacteria</taxon>
        <taxon>Pseudomonadati</taxon>
        <taxon>Pseudomonadota</taxon>
        <taxon>Gammaproteobacteria</taxon>
        <taxon>Pseudomonadales</taxon>
        <taxon>Pseudomonadaceae</taxon>
        <taxon>Pseudomonas</taxon>
    </lineage>
</organism>
<gene>
    <name evidence="1" type="ORF">ALO75_00206</name>
</gene>
<dbReference type="EMBL" id="LJQC01000569">
    <property type="protein sequence ID" value="KPW98080.1"/>
    <property type="molecule type" value="Genomic_DNA"/>
</dbReference>
<dbReference type="GO" id="GO:0005737">
    <property type="term" value="C:cytoplasm"/>
    <property type="evidence" value="ECO:0007669"/>
    <property type="project" value="TreeGrafter"/>
</dbReference>
<dbReference type="PIRSF" id="PIRSF001439">
    <property type="entry name" value="CryM"/>
    <property type="match status" value="1"/>
</dbReference>
<dbReference type="PANTHER" id="PTHR13812">
    <property type="entry name" value="KETIMINE REDUCTASE MU-CRYSTALLIN"/>
    <property type="match status" value="1"/>
</dbReference>
<dbReference type="InterPro" id="IPR003462">
    <property type="entry name" value="ODC_Mu_crystall"/>
</dbReference>
<dbReference type="Pfam" id="PF02423">
    <property type="entry name" value="OCD_Mu_crystall"/>
    <property type="match status" value="1"/>
</dbReference>
<sequence>MMLHLDGSTVKSLINVQLSLHLSEAAFRLHSSGQVEQPLRTVIKGGDNALMGVMPAYIKSGPYQGFGLKSVVVRFGEAAGGPSHMGTILIYDEAQVTPVVAVDAGAVTEIRTAAASAHATRLLAVPDASRLAILGTGLQARAHLQAMQAVRPIRYVSVWGRSNEACREFAAWSAQHCDLPVSICTSAAEAVRDADIICTTTAARSPILFHADLPVRCHINAIGASAPGFQELHEDVYQDITLFTDCNRSVLAASDCVIKAVQKGLLPQSGCATEIGTLCKDETLQKNRGITVFKSVGLAVQDLVFSREIIRQWVASRCNGSSLT</sequence>
<dbReference type="InterPro" id="IPR036291">
    <property type="entry name" value="NAD(P)-bd_dom_sf"/>
</dbReference>
<dbReference type="Proteomes" id="UP000051335">
    <property type="component" value="Unassembled WGS sequence"/>
</dbReference>
<dbReference type="RefSeq" id="WP_144431028.1">
    <property type="nucleotide sequence ID" value="NZ_LJQC01000569.1"/>
</dbReference>
<evidence type="ECO:0000313" key="1">
    <source>
        <dbReference type="EMBL" id="KPW98080.1"/>
    </source>
</evidence>
<evidence type="ECO:0000313" key="2">
    <source>
        <dbReference type="Proteomes" id="UP000051335"/>
    </source>
</evidence>
<protein>
    <submittedName>
        <fullName evidence="1">Ornithine cyclodeaminase</fullName>
    </submittedName>
</protein>
<keyword evidence="2" id="KW-1185">Reference proteome</keyword>
<name>A0A0P9QJ73_9PSED</name>
<dbReference type="Gene3D" id="3.40.50.720">
    <property type="entry name" value="NAD(P)-binding Rossmann-like Domain"/>
    <property type="match status" value="1"/>
</dbReference>
<comment type="caution">
    <text evidence="1">The sequence shown here is derived from an EMBL/GenBank/DDBJ whole genome shotgun (WGS) entry which is preliminary data.</text>
</comment>
<proteinExistence type="predicted"/>
<dbReference type="Gene3D" id="3.30.1780.10">
    <property type="entry name" value="ornithine cyclodeaminase, domain 1"/>
    <property type="match status" value="1"/>
</dbReference>